<dbReference type="PANTHER" id="PTHR10151:SF114">
    <property type="entry name" value="ECTONUCLEOTIDE PYROPHOSPHATASE_PHOSPHODIESTERASE C27A7.3"/>
    <property type="match status" value="1"/>
</dbReference>
<sequence>MRIPVANPDAVVNKLKCRNEHMLLYTKDSQPPRWHYRHASMTGDVVLVGRDGAEILSEDTENVGNYGGDFIDPSTHTFFFAMGPYISRSVVLPPIQNVEFMNLWIALLGLPHTRNDGEEHLMDDVLQSPFYHHLPHPKDIP</sequence>
<dbReference type="EMBL" id="KN737619">
    <property type="protein sequence ID" value="KIH55289.1"/>
    <property type="molecule type" value="Genomic_DNA"/>
</dbReference>
<keyword evidence="2" id="KW-1185">Reference proteome</keyword>
<dbReference type="Proteomes" id="UP000054047">
    <property type="component" value="Unassembled WGS sequence"/>
</dbReference>
<protein>
    <submittedName>
        <fullName evidence="1">Uncharacterized protein</fullName>
    </submittedName>
</protein>
<reference evidence="1 2" key="1">
    <citation type="submission" date="2013-12" db="EMBL/GenBank/DDBJ databases">
        <title>Draft genome of the parsitic nematode Ancylostoma duodenale.</title>
        <authorList>
            <person name="Mitreva M."/>
        </authorList>
    </citation>
    <scope>NUCLEOTIDE SEQUENCE [LARGE SCALE GENOMIC DNA]</scope>
    <source>
        <strain evidence="1 2">Zhejiang</strain>
    </source>
</reference>
<dbReference type="SUPFAM" id="SSF53649">
    <property type="entry name" value="Alkaline phosphatase-like"/>
    <property type="match status" value="1"/>
</dbReference>
<dbReference type="GO" id="GO:0055120">
    <property type="term" value="C:striated muscle dense body"/>
    <property type="evidence" value="ECO:0007669"/>
    <property type="project" value="TreeGrafter"/>
</dbReference>
<dbReference type="GO" id="GO:0031674">
    <property type="term" value="C:I band"/>
    <property type="evidence" value="ECO:0007669"/>
    <property type="project" value="TreeGrafter"/>
</dbReference>
<dbReference type="GO" id="GO:0016529">
    <property type="term" value="C:sarcoplasmic reticulum"/>
    <property type="evidence" value="ECO:0007669"/>
    <property type="project" value="TreeGrafter"/>
</dbReference>
<dbReference type="AlphaFoldDB" id="A0A0C2G8V0"/>
<name>A0A0C2G8V0_9BILA</name>
<dbReference type="Gene3D" id="3.40.720.10">
    <property type="entry name" value="Alkaline Phosphatase, subunit A"/>
    <property type="match status" value="1"/>
</dbReference>
<dbReference type="Pfam" id="PF01663">
    <property type="entry name" value="Phosphodiest"/>
    <property type="match status" value="1"/>
</dbReference>
<organism evidence="1 2">
    <name type="scientific">Ancylostoma duodenale</name>
    <dbReference type="NCBI Taxonomy" id="51022"/>
    <lineage>
        <taxon>Eukaryota</taxon>
        <taxon>Metazoa</taxon>
        <taxon>Ecdysozoa</taxon>
        <taxon>Nematoda</taxon>
        <taxon>Chromadorea</taxon>
        <taxon>Rhabditida</taxon>
        <taxon>Rhabditina</taxon>
        <taxon>Rhabditomorpha</taxon>
        <taxon>Strongyloidea</taxon>
        <taxon>Ancylostomatidae</taxon>
        <taxon>Ancylostomatinae</taxon>
        <taxon>Ancylostoma</taxon>
    </lineage>
</organism>
<gene>
    <name evidence="1" type="ORF">ANCDUO_14558</name>
</gene>
<dbReference type="PANTHER" id="PTHR10151">
    <property type="entry name" value="ECTONUCLEOTIDE PYROPHOSPHATASE/PHOSPHODIESTERASE"/>
    <property type="match status" value="1"/>
</dbReference>
<accession>A0A0C2G8V0</accession>
<dbReference type="InterPro" id="IPR002591">
    <property type="entry name" value="Phosphodiest/P_Trfase"/>
</dbReference>
<proteinExistence type="predicted"/>
<evidence type="ECO:0000313" key="1">
    <source>
        <dbReference type="EMBL" id="KIH55289.1"/>
    </source>
</evidence>
<dbReference type="OrthoDB" id="415411at2759"/>
<evidence type="ECO:0000313" key="2">
    <source>
        <dbReference type="Proteomes" id="UP000054047"/>
    </source>
</evidence>
<dbReference type="InterPro" id="IPR017850">
    <property type="entry name" value="Alkaline_phosphatase_core_sf"/>
</dbReference>